<gene>
    <name evidence="1" type="ORF">DVB73_07595</name>
</gene>
<dbReference type="SUPFAM" id="SSF46955">
    <property type="entry name" value="Putative DNA-binding domain"/>
    <property type="match status" value="1"/>
</dbReference>
<dbReference type="GO" id="GO:0003677">
    <property type="term" value="F:DNA binding"/>
    <property type="evidence" value="ECO:0007669"/>
    <property type="project" value="UniProtKB-KW"/>
</dbReference>
<organism evidence="1 2">
    <name type="scientific">Pseudomonas plecoglossicida</name>
    <dbReference type="NCBI Taxonomy" id="70775"/>
    <lineage>
        <taxon>Bacteria</taxon>
        <taxon>Pseudomonadati</taxon>
        <taxon>Pseudomonadota</taxon>
        <taxon>Gammaproteobacteria</taxon>
        <taxon>Pseudomonadales</taxon>
        <taxon>Pseudomonadaceae</taxon>
        <taxon>Pseudomonas</taxon>
    </lineage>
</organism>
<sequence length="73" mass="8041">MQKDIAQDMGFLTENDVAELFGVTKPTLENWRRHGTGPAYAYAGNCFFYPVQGISTFLMARVKGFGFSQGQGA</sequence>
<dbReference type="AlphaFoldDB" id="A0AAD0VT83"/>
<dbReference type="RefSeq" id="WP_016394623.1">
    <property type="nucleotide sequence ID" value="NZ_CP031146.1"/>
</dbReference>
<evidence type="ECO:0000313" key="1">
    <source>
        <dbReference type="EMBL" id="AXM95666.1"/>
    </source>
</evidence>
<accession>A0AAD0VT83</accession>
<name>A0AAD0VT83_PSEDL</name>
<protein>
    <submittedName>
        <fullName evidence="1">DNA-binding protein</fullName>
    </submittedName>
</protein>
<dbReference type="GeneID" id="49613276"/>
<dbReference type="Proteomes" id="UP000256503">
    <property type="component" value="Chromosome"/>
</dbReference>
<evidence type="ECO:0000313" key="2">
    <source>
        <dbReference type="Proteomes" id="UP000256503"/>
    </source>
</evidence>
<dbReference type="InterPro" id="IPR009061">
    <property type="entry name" value="DNA-bd_dom_put_sf"/>
</dbReference>
<proteinExistence type="predicted"/>
<reference evidence="1 2" key="1">
    <citation type="submission" date="2018-07" db="EMBL/GenBank/DDBJ databases">
        <title>Complete genome sequence of a Pseudomonas plecoglossicida strain pathogenic to the marine fish, Larimichthys crocea.</title>
        <authorList>
            <person name="Tao Z."/>
        </authorList>
    </citation>
    <scope>NUCLEOTIDE SEQUENCE [LARGE SCALE GENOMIC DNA]</scope>
    <source>
        <strain evidence="1 2">XSDHY-P</strain>
    </source>
</reference>
<keyword evidence="1" id="KW-0238">DNA-binding</keyword>
<dbReference type="EMBL" id="CP031146">
    <property type="protein sequence ID" value="AXM95666.1"/>
    <property type="molecule type" value="Genomic_DNA"/>
</dbReference>